<dbReference type="OrthoDB" id="496981at2759"/>
<evidence type="ECO:0000256" key="2">
    <source>
        <dbReference type="SAM" id="Phobius"/>
    </source>
</evidence>
<keyword evidence="2" id="KW-0472">Membrane</keyword>
<proteinExistence type="predicted"/>
<keyword evidence="2" id="KW-0812">Transmembrane</keyword>
<dbReference type="EMBL" id="CAJVRL010000045">
    <property type="protein sequence ID" value="CAG8952275.1"/>
    <property type="molecule type" value="Genomic_DNA"/>
</dbReference>
<evidence type="ECO:0000313" key="3">
    <source>
        <dbReference type="EMBL" id="CAG8952275.1"/>
    </source>
</evidence>
<keyword evidence="2" id="KW-1133">Transmembrane helix</keyword>
<name>A0A9N9KUB0_9HELO</name>
<dbReference type="AlphaFoldDB" id="A0A9N9KUB0"/>
<feature type="transmembrane region" description="Helical" evidence="2">
    <location>
        <begin position="7"/>
        <end position="25"/>
    </location>
</feature>
<dbReference type="Proteomes" id="UP000696280">
    <property type="component" value="Unassembled WGS sequence"/>
</dbReference>
<keyword evidence="4" id="KW-1185">Reference proteome</keyword>
<reference evidence="3" key="1">
    <citation type="submission" date="2021-07" db="EMBL/GenBank/DDBJ databases">
        <authorList>
            <person name="Durling M."/>
        </authorList>
    </citation>
    <scope>NUCLEOTIDE SEQUENCE</scope>
</reference>
<evidence type="ECO:0000313" key="4">
    <source>
        <dbReference type="Proteomes" id="UP000696280"/>
    </source>
</evidence>
<protein>
    <recommendedName>
        <fullName evidence="5">Calcofluor white hypersensitive protein</fullName>
    </recommendedName>
</protein>
<sequence length="119" mass="12608">MAQPKSRVPLMVTLAAAGGVGYYLYTAGGSPKVAEKQFESDISKASAKLKSEMPGRTNQAQKETEKWGSEAGAKVDSLVEKAKAEAARAESAAMKKIDEVDRKVEAQAAKAKSSWFGGK</sequence>
<organism evidence="3 4">
    <name type="scientific">Hymenoscyphus fraxineus</name>
    <dbReference type="NCBI Taxonomy" id="746836"/>
    <lineage>
        <taxon>Eukaryota</taxon>
        <taxon>Fungi</taxon>
        <taxon>Dikarya</taxon>
        <taxon>Ascomycota</taxon>
        <taxon>Pezizomycotina</taxon>
        <taxon>Leotiomycetes</taxon>
        <taxon>Helotiales</taxon>
        <taxon>Helotiaceae</taxon>
        <taxon>Hymenoscyphus</taxon>
    </lineage>
</organism>
<evidence type="ECO:0000256" key="1">
    <source>
        <dbReference type="SAM" id="MobiDB-lite"/>
    </source>
</evidence>
<gene>
    <name evidence="3" type="ORF">HYFRA_00001016</name>
</gene>
<evidence type="ECO:0008006" key="5">
    <source>
        <dbReference type="Google" id="ProtNLM"/>
    </source>
</evidence>
<comment type="caution">
    <text evidence="3">The sequence shown here is derived from an EMBL/GenBank/DDBJ whole genome shotgun (WGS) entry which is preliminary data.</text>
</comment>
<accession>A0A9N9KUB0</accession>
<feature type="region of interest" description="Disordered" evidence="1">
    <location>
        <begin position="48"/>
        <end position="71"/>
    </location>
</feature>